<feature type="region of interest" description="Disordered" evidence="1">
    <location>
        <begin position="37"/>
        <end position="58"/>
    </location>
</feature>
<protein>
    <submittedName>
        <fullName evidence="2">Uncharacterized protein</fullName>
    </submittedName>
</protein>
<sequence>MAVQSVQDGKNENPKPNAKWLCGKFCEKIKIQLKKLHPQQSYNSTDSPHKQTFSHASDDEWNSAAVLRRRTFEGINLTYPKVQALTGNGKVPRKPSLMQQELSETLLKENRHRRRSTLSARDYRTFINTGELDETLDETDELIYNSRQFEPDKSHIEELLSGLSSEPPDSIRMPFSVETDKQEDCVSHESPSAGPPLRRISNFFETLRSSSPFSAVDSGEPKITTSPKGKDRVVQSPSPPDGGSSISSERRPASPYRLGRARREGCADFDRLGEQ</sequence>
<evidence type="ECO:0000313" key="2">
    <source>
        <dbReference type="EMBL" id="WEW55442.1"/>
    </source>
</evidence>
<dbReference type="Proteomes" id="UP001219355">
    <property type="component" value="Chromosome 1"/>
</dbReference>
<evidence type="ECO:0000313" key="3">
    <source>
        <dbReference type="Proteomes" id="UP001219355"/>
    </source>
</evidence>
<organism evidence="2 3">
    <name type="scientific">Emydomyces testavorans</name>
    <dbReference type="NCBI Taxonomy" id="2070801"/>
    <lineage>
        <taxon>Eukaryota</taxon>
        <taxon>Fungi</taxon>
        <taxon>Dikarya</taxon>
        <taxon>Ascomycota</taxon>
        <taxon>Pezizomycotina</taxon>
        <taxon>Eurotiomycetes</taxon>
        <taxon>Eurotiomycetidae</taxon>
        <taxon>Onygenales</taxon>
        <taxon>Nannizziopsiaceae</taxon>
        <taxon>Emydomyces</taxon>
    </lineage>
</organism>
<feature type="compositionally biased region" description="Polar residues" evidence="1">
    <location>
        <begin position="38"/>
        <end position="55"/>
    </location>
</feature>
<dbReference type="AlphaFoldDB" id="A0AAF0DBF6"/>
<reference evidence="2" key="1">
    <citation type="submission" date="2023-03" db="EMBL/GenBank/DDBJ databases">
        <title>Emydomyces testavorans Genome Sequence.</title>
        <authorList>
            <person name="Hoyer L."/>
        </authorList>
    </citation>
    <scope>NUCLEOTIDE SEQUENCE</scope>
    <source>
        <strain evidence="2">16-2883</strain>
    </source>
</reference>
<feature type="compositionally biased region" description="Basic and acidic residues" evidence="1">
    <location>
        <begin position="261"/>
        <end position="275"/>
    </location>
</feature>
<feature type="region of interest" description="Disordered" evidence="1">
    <location>
        <begin position="210"/>
        <end position="275"/>
    </location>
</feature>
<name>A0AAF0DBF6_9EURO</name>
<evidence type="ECO:0000256" key="1">
    <source>
        <dbReference type="SAM" id="MobiDB-lite"/>
    </source>
</evidence>
<accession>A0AAF0DBF6</accession>
<proteinExistence type="predicted"/>
<keyword evidence="3" id="KW-1185">Reference proteome</keyword>
<gene>
    <name evidence="2" type="ORF">PRK78_000873</name>
</gene>
<dbReference type="EMBL" id="CP120627">
    <property type="protein sequence ID" value="WEW55442.1"/>
    <property type="molecule type" value="Genomic_DNA"/>
</dbReference>